<dbReference type="RefSeq" id="XP_027362586.1">
    <property type="nucleotide sequence ID" value="XM_027506785.1"/>
</dbReference>
<protein>
    <submittedName>
        <fullName evidence="7">Uncharacterized protein LOC113870188</fullName>
    </submittedName>
</protein>
<dbReference type="OrthoDB" id="683469at2759"/>
<dbReference type="AlphaFoldDB" id="A0A8B8M1P9"/>
<dbReference type="GeneID" id="113870188"/>
<dbReference type="Proteomes" id="UP000694853">
    <property type="component" value="Unplaced"/>
</dbReference>
<evidence type="ECO:0000256" key="3">
    <source>
        <dbReference type="ARBA" id="ARBA00022833"/>
    </source>
</evidence>
<reference evidence="6" key="1">
    <citation type="journal article" date="2019" name="Toxins">
        <title>Detection of Abrin-Like and Prepropulchellin-Like Toxin Genes and Transcripts Using Whole Genome Sequencing and Full-Length Transcript Sequencing of Abrus precatorius.</title>
        <authorList>
            <person name="Hovde B.T."/>
            <person name="Daligault H.E."/>
            <person name="Hanschen E.R."/>
            <person name="Kunde Y.A."/>
            <person name="Johnson M.B."/>
            <person name="Starkenburg S.R."/>
            <person name="Johnson S.L."/>
        </authorList>
    </citation>
    <scope>NUCLEOTIDE SEQUENCE [LARGE SCALE GENOMIC DNA]</scope>
</reference>
<keyword evidence="1" id="KW-0479">Metal-binding</keyword>
<name>A0A8B8M1P9_ABRPR</name>
<dbReference type="InterPro" id="IPR007527">
    <property type="entry name" value="Znf_SWIM"/>
</dbReference>
<dbReference type="GO" id="GO:0008270">
    <property type="term" value="F:zinc ion binding"/>
    <property type="evidence" value="ECO:0007669"/>
    <property type="project" value="UniProtKB-KW"/>
</dbReference>
<keyword evidence="6" id="KW-1185">Reference proteome</keyword>
<organism evidence="6 7">
    <name type="scientific">Abrus precatorius</name>
    <name type="common">Indian licorice</name>
    <name type="synonym">Glycine abrus</name>
    <dbReference type="NCBI Taxonomy" id="3816"/>
    <lineage>
        <taxon>Eukaryota</taxon>
        <taxon>Viridiplantae</taxon>
        <taxon>Streptophyta</taxon>
        <taxon>Embryophyta</taxon>
        <taxon>Tracheophyta</taxon>
        <taxon>Spermatophyta</taxon>
        <taxon>Magnoliopsida</taxon>
        <taxon>eudicotyledons</taxon>
        <taxon>Gunneridae</taxon>
        <taxon>Pentapetalae</taxon>
        <taxon>rosids</taxon>
        <taxon>fabids</taxon>
        <taxon>Fabales</taxon>
        <taxon>Fabaceae</taxon>
        <taxon>Papilionoideae</taxon>
        <taxon>50 kb inversion clade</taxon>
        <taxon>NPAAA clade</taxon>
        <taxon>indigoferoid/millettioid clade</taxon>
        <taxon>Abreae</taxon>
        <taxon>Abrus</taxon>
    </lineage>
</organism>
<evidence type="ECO:0000256" key="2">
    <source>
        <dbReference type="ARBA" id="ARBA00022771"/>
    </source>
</evidence>
<evidence type="ECO:0000256" key="1">
    <source>
        <dbReference type="ARBA" id="ARBA00022723"/>
    </source>
</evidence>
<sequence length="304" mass="36081">MVESELVINEVQVRFGYTTTYRKAWMTKQKAIEKVYGEWEASYEALPQWSVAMCDTVRGPIVQLNAVKAYRNDELVPNIQILRHIFWSFSPCIRAFKHCKPLVQVDGTHLYEKYKGALLDGVGIISDRHELINTAIRRSNRQWEPPKAFHMYCIRHIAANFLRIFKTPYLHKLIVCMSYSRTESKFNIHYERLRQRGEHWLEQLTFDWLSYLHVKVVRHMRKKKAGHIFSEAMMTRLQSNEQASRNLCVTVFDRRNETFLVQDVNNNQEYKVQHRQRYCVCGDIQTDRYLCRHVIAACSSQNID</sequence>
<gene>
    <name evidence="7" type="primary">LOC113870188</name>
</gene>
<feature type="domain" description="SWIM-type" evidence="5">
    <location>
        <begin position="270"/>
        <end position="302"/>
    </location>
</feature>
<dbReference type="PROSITE" id="PS50966">
    <property type="entry name" value="ZF_SWIM"/>
    <property type="match status" value="1"/>
</dbReference>
<proteinExistence type="predicted"/>
<evidence type="ECO:0000259" key="5">
    <source>
        <dbReference type="PROSITE" id="PS50966"/>
    </source>
</evidence>
<evidence type="ECO:0000313" key="7">
    <source>
        <dbReference type="RefSeq" id="XP_027362586.1"/>
    </source>
</evidence>
<accession>A0A8B8M1P9</accession>
<evidence type="ECO:0000313" key="6">
    <source>
        <dbReference type="Proteomes" id="UP000694853"/>
    </source>
</evidence>
<keyword evidence="3" id="KW-0862">Zinc</keyword>
<evidence type="ECO:0000256" key="4">
    <source>
        <dbReference type="PROSITE-ProRule" id="PRU00325"/>
    </source>
</evidence>
<dbReference type="PANTHER" id="PTHR31973:SF195">
    <property type="entry name" value="MUDR FAMILY TRANSPOSASE"/>
    <property type="match status" value="1"/>
</dbReference>
<dbReference type="InterPro" id="IPR006564">
    <property type="entry name" value="Znf_PMZ"/>
</dbReference>
<dbReference type="Pfam" id="PF04434">
    <property type="entry name" value="SWIM"/>
    <property type="match status" value="1"/>
</dbReference>
<dbReference type="KEGG" id="aprc:113870188"/>
<keyword evidence="2 4" id="KW-0863">Zinc-finger</keyword>
<dbReference type="PANTHER" id="PTHR31973">
    <property type="entry name" value="POLYPROTEIN, PUTATIVE-RELATED"/>
    <property type="match status" value="1"/>
</dbReference>
<dbReference type="SMART" id="SM00575">
    <property type="entry name" value="ZnF_PMZ"/>
    <property type="match status" value="1"/>
</dbReference>
<reference evidence="7" key="2">
    <citation type="submission" date="2025-08" db="UniProtKB">
        <authorList>
            <consortium name="RefSeq"/>
        </authorList>
    </citation>
    <scope>IDENTIFICATION</scope>
    <source>
        <tissue evidence="7">Young leaves</tissue>
    </source>
</reference>